<reference evidence="1" key="1">
    <citation type="submission" date="2018-02" db="EMBL/GenBank/DDBJ databases">
        <authorList>
            <person name="Cohen D.B."/>
            <person name="Kent A.D."/>
        </authorList>
    </citation>
    <scope>NUCLEOTIDE SEQUENCE</scope>
</reference>
<evidence type="ECO:0008006" key="2">
    <source>
        <dbReference type="Google" id="ProtNLM"/>
    </source>
</evidence>
<dbReference type="AlphaFoldDB" id="A0A2N9H8U1"/>
<accession>A0A2N9H8U1</accession>
<gene>
    <name evidence="1" type="ORF">FSB_LOCUS35952</name>
</gene>
<sequence length="418" mass="48736">MAHSRFGKLLLNDSDDDEMIIKYLMEEGSSSQCNIVQRRYIERDRLQGHERLFRDYFAESPVYTPNLFRRRFRMRRSLFLRIQSAVEGHDDYFIQKRDSAQRLGFSSLQKITVALRMLAYGVTADFMDEYVRMGESTAMESLKKFVKAVVSIFSDEYLRSPNNEDIARLLEVGQSLGFPGMLGSIDCMHWKWKNCPAAWKGMYTGHIHESTVILEAVASHDLWIWHAFFGLPGSHNDINVLDRSSIFSELVEGRAPAVNYSINGNDYTMGYYLADGIYPKWSTFVKTIPSPQGEKRKCFAKLQESTRKDVERAFGVLQARFAIIRQPARFFYLETLRDIMKACIILHNMIIEDERDENVTEGFFHYEQEEENPHIVLPEKTSCFMEFIRGHQRIRDQEAHSQLQSDLVEHIWQLKGES</sequence>
<dbReference type="PANTHER" id="PTHR47150:SF7">
    <property type="entry name" value="NUCLEASE"/>
    <property type="match status" value="1"/>
</dbReference>
<name>A0A2N9H8U1_FAGSY</name>
<dbReference type="PANTHER" id="PTHR47150">
    <property type="entry name" value="OS12G0169200 PROTEIN"/>
    <property type="match status" value="1"/>
</dbReference>
<evidence type="ECO:0000313" key="1">
    <source>
        <dbReference type="EMBL" id="SPD08070.1"/>
    </source>
</evidence>
<proteinExistence type="predicted"/>
<dbReference type="InterPro" id="IPR006912">
    <property type="entry name" value="Harbinger_derived_prot"/>
</dbReference>
<organism evidence="1">
    <name type="scientific">Fagus sylvatica</name>
    <name type="common">Beechnut</name>
    <dbReference type="NCBI Taxonomy" id="28930"/>
    <lineage>
        <taxon>Eukaryota</taxon>
        <taxon>Viridiplantae</taxon>
        <taxon>Streptophyta</taxon>
        <taxon>Embryophyta</taxon>
        <taxon>Tracheophyta</taxon>
        <taxon>Spermatophyta</taxon>
        <taxon>Magnoliopsida</taxon>
        <taxon>eudicotyledons</taxon>
        <taxon>Gunneridae</taxon>
        <taxon>Pentapetalae</taxon>
        <taxon>rosids</taxon>
        <taxon>fabids</taxon>
        <taxon>Fagales</taxon>
        <taxon>Fagaceae</taxon>
        <taxon>Fagus</taxon>
    </lineage>
</organism>
<dbReference type="EMBL" id="OIVN01003001">
    <property type="protein sequence ID" value="SPD08070.1"/>
    <property type="molecule type" value="Genomic_DNA"/>
</dbReference>
<protein>
    <recommendedName>
        <fullName evidence="2">DDE Tnp4 domain-containing protein</fullName>
    </recommendedName>
</protein>
<dbReference type="Pfam" id="PF04827">
    <property type="entry name" value="Plant_tran"/>
    <property type="match status" value="1"/>
</dbReference>